<keyword evidence="2" id="KW-0342">GTP-binding</keyword>
<keyword evidence="4" id="KW-1185">Reference proteome</keyword>
<evidence type="ECO:0000313" key="3">
    <source>
        <dbReference type="EMBL" id="ETO07185.1"/>
    </source>
</evidence>
<evidence type="ECO:0000256" key="1">
    <source>
        <dbReference type="ARBA" id="ARBA00022741"/>
    </source>
</evidence>
<comment type="caution">
    <text evidence="3">The sequence shown here is derived from an EMBL/GenBank/DDBJ whole genome shotgun (WGS) entry which is preliminary data.</text>
</comment>
<dbReference type="GO" id="GO:0005525">
    <property type="term" value="F:GTP binding"/>
    <property type="evidence" value="ECO:0007669"/>
    <property type="project" value="UniProtKB-KW"/>
</dbReference>
<keyword evidence="1" id="KW-0547">Nucleotide-binding</keyword>
<dbReference type="Gene3D" id="2.40.30.10">
    <property type="entry name" value="Translation factors"/>
    <property type="match status" value="1"/>
</dbReference>
<dbReference type="EMBL" id="ASPP01026401">
    <property type="protein sequence ID" value="ETO07185.1"/>
    <property type="molecule type" value="Genomic_DNA"/>
</dbReference>
<proteinExistence type="predicted"/>
<name>X6M2H8_RETFI</name>
<protein>
    <submittedName>
        <fullName evidence="3">Uncharacterized protein</fullName>
    </submittedName>
</protein>
<gene>
    <name evidence="3" type="ORF">RFI_30207</name>
</gene>
<evidence type="ECO:0000313" key="4">
    <source>
        <dbReference type="Proteomes" id="UP000023152"/>
    </source>
</evidence>
<evidence type="ECO:0000256" key="2">
    <source>
        <dbReference type="ARBA" id="ARBA00023134"/>
    </source>
</evidence>
<accession>X6M2H8</accession>
<dbReference type="PANTHER" id="PTHR23115">
    <property type="entry name" value="TRANSLATION FACTOR"/>
    <property type="match status" value="1"/>
</dbReference>
<dbReference type="AlphaFoldDB" id="X6M2H8"/>
<dbReference type="Gene3D" id="3.40.50.300">
    <property type="entry name" value="P-loop containing nucleotide triphosphate hydrolases"/>
    <property type="match status" value="1"/>
</dbReference>
<sequence length="123" mass="13816">MWNPSVKKTLTKVGYKTKKIPFIPMSRLKEENLTKISECMLLVERIFSQIEKDTITIATLTDALEKIVSQPKRPTKKPFRMSVSAIYNIKGVAPCQMLKIKLKIGKATNSAKVEGATFIEASN</sequence>
<dbReference type="InterPro" id="IPR027417">
    <property type="entry name" value="P-loop_NTPase"/>
</dbReference>
<dbReference type="Proteomes" id="UP000023152">
    <property type="component" value="Unassembled WGS sequence"/>
</dbReference>
<reference evidence="3 4" key="1">
    <citation type="journal article" date="2013" name="Curr. Biol.">
        <title>The Genome of the Foraminiferan Reticulomyxa filosa.</title>
        <authorList>
            <person name="Glockner G."/>
            <person name="Hulsmann N."/>
            <person name="Schleicher M."/>
            <person name="Noegel A.A."/>
            <person name="Eichinger L."/>
            <person name="Gallinger C."/>
            <person name="Pawlowski J."/>
            <person name="Sierra R."/>
            <person name="Euteneuer U."/>
            <person name="Pillet L."/>
            <person name="Moustafa A."/>
            <person name="Platzer M."/>
            <person name="Groth M."/>
            <person name="Szafranski K."/>
            <person name="Schliwa M."/>
        </authorList>
    </citation>
    <scope>NUCLEOTIDE SEQUENCE [LARGE SCALE GENOMIC DNA]</scope>
</reference>
<organism evidence="3 4">
    <name type="scientific">Reticulomyxa filosa</name>
    <dbReference type="NCBI Taxonomy" id="46433"/>
    <lineage>
        <taxon>Eukaryota</taxon>
        <taxon>Sar</taxon>
        <taxon>Rhizaria</taxon>
        <taxon>Retaria</taxon>
        <taxon>Foraminifera</taxon>
        <taxon>Monothalamids</taxon>
        <taxon>Reticulomyxidae</taxon>
        <taxon>Reticulomyxa</taxon>
    </lineage>
</organism>
<dbReference type="InterPro" id="IPR050100">
    <property type="entry name" value="TRAFAC_GTPase_members"/>
</dbReference>